<sequence length="336" mass="37646">MTTPARPTLRCLREDLDTDWDSVEDQRAVSRVETLGRPLEDLQHPIVRKAAEDFPVPAVERQREGISGLTDPMWWKVRSGARWRGAVYVDQNGQAWLCAAGYRRMGESSDFYKRFMAEVKARGADHFLPSDEDHLLLAAMLDAASFDPHYDARFDQWEAQLVVWIQTHASASLRSREVQEFNADDAFGQPLARVSVMAEAAGCDQYDVYVEVVPINFAALDELEWAEHVMLCALDPTEQQWETTYMGKGRAYSATISSTESSAEGSHTDATAHLPGQSVPGAVAHYAHRERLVDCMVDGDALRSVCGKWFVPRQDPDSREICPMCDLILAHLSPSD</sequence>
<dbReference type="OrthoDB" id="4075286at2"/>
<evidence type="ECO:0000313" key="1">
    <source>
        <dbReference type="EMBL" id="REF29366.1"/>
    </source>
</evidence>
<dbReference type="Pfam" id="PF11238">
    <property type="entry name" value="DUF3039"/>
    <property type="match status" value="1"/>
</dbReference>
<dbReference type="EMBL" id="QTUA01000001">
    <property type="protein sequence ID" value="REF29366.1"/>
    <property type="molecule type" value="Genomic_DNA"/>
</dbReference>
<dbReference type="AlphaFoldDB" id="A0A3D9UJ91"/>
<comment type="caution">
    <text evidence="1">The sequence shown here is derived from an EMBL/GenBank/DDBJ whole genome shotgun (WGS) entry which is preliminary data.</text>
</comment>
<gene>
    <name evidence="1" type="ORF">DFJ65_0305</name>
</gene>
<dbReference type="InterPro" id="IPR021400">
    <property type="entry name" value="DUF3039"/>
</dbReference>
<reference evidence="1 2" key="1">
    <citation type="submission" date="2018-08" db="EMBL/GenBank/DDBJ databases">
        <title>Sequencing the genomes of 1000 actinobacteria strains.</title>
        <authorList>
            <person name="Klenk H.-P."/>
        </authorList>
    </citation>
    <scope>NUCLEOTIDE SEQUENCE [LARGE SCALE GENOMIC DNA]</scope>
    <source>
        <strain evidence="1 2">DSM 22967</strain>
    </source>
</reference>
<proteinExistence type="predicted"/>
<organism evidence="1 2">
    <name type="scientific">Calidifontibacter indicus</name>
    <dbReference type="NCBI Taxonomy" id="419650"/>
    <lineage>
        <taxon>Bacteria</taxon>
        <taxon>Bacillati</taxon>
        <taxon>Actinomycetota</taxon>
        <taxon>Actinomycetes</taxon>
        <taxon>Micrococcales</taxon>
        <taxon>Dermacoccaceae</taxon>
        <taxon>Calidifontibacter</taxon>
    </lineage>
</organism>
<protein>
    <submittedName>
        <fullName evidence="1">DUF3039 family protein</fullName>
    </submittedName>
</protein>
<accession>A0A3D9UJ91</accession>
<name>A0A3D9UJ91_9MICO</name>
<keyword evidence="2" id="KW-1185">Reference proteome</keyword>
<evidence type="ECO:0000313" key="2">
    <source>
        <dbReference type="Proteomes" id="UP000256253"/>
    </source>
</evidence>
<dbReference type="Proteomes" id="UP000256253">
    <property type="component" value="Unassembled WGS sequence"/>
</dbReference>
<dbReference type="RefSeq" id="WP_115921493.1">
    <property type="nucleotide sequence ID" value="NZ_QTUA01000001.1"/>
</dbReference>